<dbReference type="AlphaFoldDB" id="A0A2C5XZQ3"/>
<reference evidence="2 3" key="1">
    <citation type="submission" date="2017-06" db="EMBL/GenBank/DDBJ databases">
        <title>Ant-infecting Ophiocordyceps genomes reveal a high diversity of potential behavioral manipulation genes and a possible major role for enterotoxins.</title>
        <authorList>
            <person name="De Bekker C."/>
            <person name="Evans H.C."/>
            <person name="Brachmann A."/>
            <person name="Hughes D.P."/>
        </authorList>
    </citation>
    <scope>NUCLEOTIDE SEQUENCE [LARGE SCALE GENOMIC DNA]</scope>
    <source>
        <strain evidence="2 3">Map64</strain>
    </source>
</reference>
<dbReference type="EMBL" id="NJET01000087">
    <property type="protein sequence ID" value="PHH61917.1"/>
    <property type="molecule type" value="Genomic_DNA"/>
</dbReference>
<dbReference type="CDD" id="cd09917">
    <property type="entry name" value="F-box_SF"/>
    <property type="match status" value="1"/>
</dbReference>
<dbReference type="Pfam" id="PF00646">
    <property type="entry name" value="F-box"/>
    <property type="match status" value="1"/>
</dbReference>
<dbReference type="OrthoDB" id="4191831at2759"/>
<protein>
    <recommendedName>
        <fullName evidence="1">F-box domain-containing protein</fullName>
    </recommendedName>
</protein>
<organism evidence="2 3">
    <name type="scientific">Ophiocordyceps australis</name>
    <dbReference type="NCBI Taxonomy" id="1399860"/>
    <lineage>
        <taxon>Eukaryota</taxon>
        <taxon>Fungi</taxon>
        <taxon>Dikarya</taxon>
        <taxon>Ascomycota</taxon>
        <taxon>Pezizomycotina</taxon>
        <taxon>Sordariomycetes</taxon>
        <taxon>Hypocreomycetidae</taxon>
        <taxon>Hypocreales</taxon>
        <taxon>Ophiocordycipitaceae</taxon>
        <taxon>Ophiocordyceps</taxon>
    </lineage>
</organism>
<name>A0A2C5XZQ3_9HYPO</name>
<keyword evidence="3" id="KW-1185">Reference proteome</keyword>
<feature type="domain" description="F-box" evidence="1">
    <location>
        <begin position="3"/>
        <end position="48"/>
    </location>
</feature>
<sequence>MAVTTLPHLPMEILSMIHEELDMTDLKSLSMVNKRLRAITEPRLFKNLKVSWDRKTMPQAISLLDSLLDKPQLSDYIQHLRLCTWPLVNPHQVPLPKTILDKATKAVLATRMPDTSLWLKQLRAGTIDSVATLILVLLPNIKSLNQDSPFNLRNELLGKMLTHALCGPLAGNYQLPRFHQLQKVTFGCKYNTSTQWPIPWDVYETDESITTNNADFVLPFFYLPSLEEVNISMDNPIEFNWPADTPPNSTVTSLILTRLREPHLKPLLSGTPNLKSLSWNWLYQEWMDQNVMTRDVDLDALAIAFSQVGNTLTDLTLTIEDREAEERNSHEDYSVQITGWLSTLPLMSKLTRVCIPWVFVMGMEYSRRRESLLWQQLPECLEVLNMIADLEWDVEFEWTSNEAINVMKFELQKRRDHSFLQKLRSIKLPVPFCESGWVRGTQKSFASLSTRFGVEVEGRCKSEKYYYE</sequence>
<evidence type="ECO:0000313" key="3">
    <source>
        <dbReference type="Proteomes" id="UP000226192"/>
    </source>
</evidence>
<evidence type="ECO:0000313" key="2">
    <source>
        <dbReference type="EMBL" id="PHH61917.1"/>
    </source>
</evidence>
<dbReference type="SUPFAM" id="SSF81383">
    <property type="entry name" value="F-box domain"/>
    <property type="match status" value="1"/>
</dbReference>
<proteinExistence type="predicted"/>
<dbReference type="Proteomes" id="UP000226192">
    <property type="component" value="Unassembled WGS sequence"/>
</dbReference>
<evidence type="ECO:0000259" key="1">
    <source>
        <dbReference type="PROSITE" id="PS50181"/>
    </source>
</evidence>
<comment type="caution">
    <text evidence="2">The sequence shown here is derived from an EMBL/GenBank/DDBJ whole genome shotgun (WGS) entry which is preliminary data.</text>
</comment>
<gene>
    <name evidence="2" type="ORF">CDD81_7722</name>
</gene>
<accession>A0A2C5XZQ3</accession>
<dbReference type="InterPro" id="IPR001810">
    <property type="entry name" value="F-box_dom"/>
</dbReference>
<dbReference type="STRING" id="1399860.A0A2C5XZQ3"/>
<dbReference type="PROSITE" id="PS50181">
    <property type="entry name" value="FBOX"/>
    <property type="match status" value="1"/>
</dbReference>
<dbReference type="InterPro" id="IPR036047">
    <property type="entry name" value="F-box-like_dom_sf"/>
</dbReference>